<evidence type="ECO:0000313" key="15">
    <source>
        <dbReference type="Proteomes" id="UP001597357"/>
    </source>
</evidence>
<dbReference type="GO" id="GO:0008703">
    <property type="term" value="F:5-amino-6-(5-phosphoribosylamino)uracil reductase activity"/>
    <property type="evidence" value="ECO:0007669"/>
    <property type="project" value="UniProtKB-EC"/>
</dbReference>
<evidence type="ECO:0000256" key="8">
    <source>
        <dbReference type="ARBA" id="ARBA00022833"/>
    </source>
</evidence>
<comment type="function">
    <text evidence="1 12">Converts 2,5-diamino-6-(ribosylamino)-4(3h)-pyrimidinone 5'-phosphate into 5-amino-6-(ribosylamino)-2,4(1h,3h)-pyrimidinedione 5'-phosphate.</text>
</comment>
<keyword evidence="8 12" id="KW-0862">Zinc</keyword>
<accession>A0ABW5SCV3</accession>
<dbReference type="EC" id="1.1.1.193" evidence="12"/>
<dbReference type="Gene3D" id="3.40.140.10">
    <property type="entry name" value="Cytidine Deaminase, domain 2"/>
    <property type="match status" value="1"/>
</dbReference>
<comment type="pathway">
    <text evidence="2 12">Cofactor biosynthesis; riboflavin biosynthesis; 5-amino-6-(D-ribitylamino)uracil from GTP: step 2/4.</text>
</comment>
<dbReference type="PIRSF" id="PIRSF006769">
    <property type="entry name" value="RibD"/>
    <property type="match status" value="1"/>
</dbReference>
<dbReference type="PROSITE" id="PS00903">
    <property type="entry name" value="CYT_DCMP_DEAMINASES_1"/>
    <property type="match status" value="1"/>
</dbReference>
<organism evidence="14 15">
    <name type="scientific">Mesonia sediminis</name>
    <dbReference type="NCBI Taxonomy" id="1703946"/>
    <lineage>
        <taxon>Bacteria</taxon>
        <taxon>Pseudomonadati</taxon>
        <taxon>Bacteroidota</taxon>
        <taxon>Flavobacteriia</taxon>
        <taxon>Flavobacteriales</taxon>
        <taxon>Flavobacteriaceae</taxon>
        <taxon>Mesonia</taxon>
    </lineage>
</organism>
<dbReference type="InterPro" id="IPR002734">
    <property type="entry name" value="RibDG_C"/>
</dbReference>
<comment type="pathway">
    <text evidence="3 12">Cofactor biosynthesis; riboflavin biosynthesis; 5-amino-6-(D-ribitylamino)uracil from GTP: step 3/4.</text>
</comment>
<comment type="catalytic activity">
    <reaction evidence="12">
        <text>5-amino-6-(5-phospho-D-ribitylamino)uracil + NADP(+) = 5-amino-6-(5-phospho-D-ribosylamino)uracil + NADPH + H(+)</text>
        <dbReference type="Rhea" id="RHEA:17845"/>
        <dbReference type="ChEBI" id="CHEBI:15378"/>
        <dbReference type="ChEBI" id="CHEBI:57783"/>
        <dbReference type="ChEBI" id="CHEBI:58349"/>
        <dbReference type="ChEBI" id="CHEBI:58421"/>
        <dbReference type="ChEBI" id="CHEBI:58453"/>
        <dbReference type="EC" id="1.1.1.193"/>
    </reaction>
</comment>
<dbReference type="EMBL" id="JBHULZ010000023">
    <property type="protein sequence ID" value="MFD2697298.1"/>
    <property type="molecule type" value="Genomic_DNA"/>
</dbReference>
<dbReference type="GO" id="GO:0008835">
    <property type="term" value="F:diaminohydroxyphosphoribosylaminopyrimidine deaminase activity"/>
    <property type="evidence" value="ECO:0007669"/>
    <property type="project" value="UniProtKB-EC"/>
</dbReference>
<dbReference type="InterPro" id="IPR050765">
    <property type="entry name" value="Riboflavin_Biosynth_HTPR"/>
</dbReference>
<comment type="similarity">
    <text evidence="4 12">In the N-terminal section; belongs to the cytidine and deoxycytidylate deaminase family.</text>
</comment>
<dbReference type="InterPro" id="IPR004794">
    <property type="entry name" value="Eubact_RibD"/>
</dbReference>
<feature type="domain" description="CMP/dCMP-type deaminase" evidence="13">
    <location>
        <begin position="2"/>
        <end position="126"/>
    </location>
</feature>
<sequence>MKVHEKYIKRCIQLAKNGIGKTYPNPMVGSVVVHEGKIIGEGWHQKAGDAHAEVRAIHQVKNEELLSKSTIYVSLEPCSHFGKTPPCSDLIIAKGIKNVVIGTVDPFAKVAGNGIKKLMEAGCNVTVGVLEKECQELNKRFFTFHQKQRPYIIIKFARTKDNFIAPINQNQKKPVWISNAFSKQWAHRLRAREQAILVGTNTALKDNPSLSTRLWYGEHPIKVLIDAKLKVDLTSEIFKDNQKVIVFTEDPKKGYTQKHIEYFKIDFKKNVPEQITKVLYANNIQSLIVEGGTRTINSFIASNLWDEAYEIIGAKKFESGIAAPKVKGNLNKEFELADNLIKLYVND</sequence>
<proteinExistence type="inferred from homology"/>
<dbReference type="InterPro" id="IPR016193">
    <property type="entry name" value="Cytidine_deaminase-like"/>
</dbReference>
<keyword evidence="7 12" id="KW-0479">Metal-binding</keyword>
<dbReference type="EC" id="3.5.4.26" evidence="12"/>
<dbReference type="Pfam" id="PF01872">
    <property type="entry name" value="RibD_C"/>
    <property type="match status" value="1"/>
</dbReference>
<dbReference type="PROSITE" id="PS51747">
    <property type="entry name" value="CYT_DCMP_DEAMINASES_2"/>
    <property type="match status" value="1"/>
</dbReference>
<evidence type="ECO:0000256" key="9">
    <source>
        <dbReference type="ARBA" id="ARBA00022857"/>
    </source>
</evidence>
<keyword evidence="11" id="KW-0511">Multifunctional enzyme</keyword>
<evidence type="ECO:0000256" key="2">
    <source>
        <dbReference type="ARBA" id="ARBA00004882"/>
    </source>
</evidence>
<gene>
    <name evidence="14" type="primary">ribD</name>
    <name evidence="14" type="ORF">ACFSQ0_04780</name>
</gene>
<keyword evidence="9 12" id="KW-0521">NADP</keyword>
<dbReference type="SUPFAM" id="SSF53927">
    <property type="entry name" value="Cytidine deaminase-like"/>
    <property type="match status" value="1"/>
</dbReference>
<protein>
    <recommendedName>
        <fullName evidence="12">Riboflavin biosynthesis protein RibD</fullName>
    </recommendedName>
    <domain>
        <recommendedName>
            <fullName evidence="12">Diaminohydroxyphosphoribosylaminopyrimidine deaminase</fullName>
            <shortName evidence="12">DRAP deaminase</shortName>
            <ecNumber evidence="12">3.5.4.26</ecNumber>
        </recommendedName>
        <alternativeName>
            <fullName evidence="12">Riboflavin-specific deaminase</fullName>
        </alternativeName>
    </domain>
    <domain>
        <recommendedName>
            <fullName evidence="12">5-amino-6-(5-phosphoribosylamino)uracil reductase</fullName>
            <ecNumber evidence="12">1.1.1.193</ecNumber>
        </recommendedName>
        <alternativeName>
            <fullName evidence="12">HTP reductase</fullName>
        </alternativeName>
    </domain>
</protein>
<dbReference type="InterPro" id="IPR016192">
    <property type="entry name" value="APOBEC/CMP_deaminase_Zn-bd"/>
</dbReference>
<dbReference type="InterPro" id="IPR002125">
    <property type="entry name" value="CMP_dCMP_dom"/>
</dbReference>
<dbReference type="SUPFAM" id="SSF53597">
    <property type="entry name" value="Dihydrofolate reductase-like"/>
    <property type="match status" value="1"/>
</dbReference>
<comment type="caution">
    <text evidence="14">The sequence shown here is derived from an EMBL/GenBank/DDBJ whole genome shotgun (WGS) entry which is preliminary data.</text>
</comment>
<dbReference type="NCBIfam" id="TIGR00326">
    <property type="entry name" value="eubact_ribD"/>
    <property type="match status" value="1"/>
</dbReference>
<name>A0ABW5SCV3_9FLAO</name>
<dbReference type="InterPro" id="IPR024072">
    <property type="entry name" value="DHFR-like_dom_sf"/>
</dbReference>
<evidence type="ECO:0000313" key="14">
    <source>
        <dbReference type="EMBL" id="MFD2697298.1"/>
    </source>
</evidence>
<evidence type="ECO:0000256" key="6">
    <source>
        <dbReference type="ARBA" id="ARBA00022619"/>
    </source>
</evidence>
<keyword evidence="6 12" id="KW-0686">Riboflavin biosynthesis</keyword>
<evidence type="ECO:0000256" key="10">
    <source>
        <dbReference type="ARBA" id="ARBA00023002"/>
    </source>
</evidence>
<keyword evidence="10 12" id="KW-0560">Oxidoreductase</keyword>
<dbReference type="Gene3D" id="3.40.430.10">
    <property type="entry name" value="Dihydrofolate Reductase, subunit A"/>
    <property type="match status" value="1"/>
</dbReference>
<dbReference type="CDD" id="cd01284">
    <property type="entry name" value="Riboflavin_deaminase-reductase"/>
    <property type="match status" value="1"/>
</dbReference>
<keyword evidence="12 14" id="KW-0378">Hydrolase</keyword>
<dbReference type="RefSeq" id="WP_379044897.1">
    <property type="nucleotide sequence ID" value="NZ_JBHULZ010000023.1"/>
</dbReference>
<evidence type="ECO:0000256" key="1">
    <source>
        <dbReference type="ARBA" id="ARBA00002151"/>
    </source>
</evidence>
<evidence type="ECO:0000256" key="7">
    <source>
        <dbReference type="ARBA" id="ARBA00022723"/>
    </source>
</evidence>
<evidence type="ECO:0000256" key="12">
    <source>
        <dbReference type="PIRNR" id="PIRNR006769"/>
    </source>
</evidence>
<comment type="catalytic activity">
    <reaction evidence="12">
        <text>2,5-diamino-6-hydroxy-4-(5-phosphoribosylamino)-pyrimidine + H2O + H(+) = 5-amino-6-(5-phospho-D-ribosylamino)uracil + NH4(+)</text>
        <dbReference type="Rhea" id="RHEA:21868"/>
        <dbReference type="ChEBI" id="CHEBI:15377"/>
        <dbReference type="ChEBI" id="CHEBI:15378"/>
        <dbReference type="ChEBI" id="CHEBI:28938"/>
        <dbReference type="ChEBI" id="CHEBI:58453"/>
        <dbReference type="ChEBI" id="CHEBI:58614"/>
        <dbReference type="EC" id="3.5.4.26"/>
    </reaction>
</comment>
<dbReference type="PANTHER" id="PTHR38011:SF7">
    <property type="entry name" value="2,5-DIAMINO-6-RIBOSYLAMINO-4(3H)-PYRIMIDINONE 5'-PHOSPHATE REDUCTASE"/>
    <property type="match status" value="1"/>
</dbReference>
<comment type="similarity">
    <text evidence="5 12">In the C-terminal section; belongs to the HTP reductase family.</text>
</comment>
<dbReference type="PANTHER" id="PTHR38011">
    <property type="entry name" value="DIHYDROFOLATE REDUCTASE FAMILY PROTEIN (AFU_ORTHOLOGUE AFUA_8G06820)"/>
    <property type="match status" value="1"/>
</dbReference>
<evidence type="ECO:0000256" key="5">
    <source>
        <dbReference type="ARBA" id="ARBA00007417"/>
    </source>
</evidence>
<dbReference type="Pfam" id="PF00383">
    <property type="entry name" value="dCMP_cyt_deam_1"/>
    <property type="match status" value="1"/>
</dbReference>
<evidence type="ECO:0000259" key="13">
    <source>
        <dbReference type="PROSITE" id="PS51747"/>
    </source>
</evidence>
<reference evidence="15" key="1">
    <citation type="journal article" date="2019" name="Int. J. Syst. Evol. Microbiol.">
        <title>The Global Catalogue of Microorganisms (GCM) 10K type strain sequencing project: providing services to taxonomists for standard genome sequencing and annotation.</title>
        <authorList>
            <consortium name="The Broad Institute Genomics Platform"/>
            <consortium name="The Broad Institute Genome Sequencing Center for Infectious Disease"/>
            <person name="Wu L."/>
            <person name="Ma J."/>
        </authorList>
    </citation>
    <scope>NUCLEOTIDE SEQUENCE [LARGE SCALE GENOMIC DNA]</scope>
    <source>
        <strain evidence="15">KCTC 42255</strain>
    </source>
</reference>
<dbReference type="Proteomes" id="UP001597357">
    <property type="component" value="Unassembled WGS sequence"/>
</dbReference>
<evidence type="ECO:0000256" key="11">
    <source>
        <dbReference type="ARBA" id="ARBA00023268"/>
    </source>
</evidence>
<evidence type="ECO:0000256" key="3">
    <source>
        <dbReference type="ARBA" id="ARBA00004910"/>
    </source>
</evidence>
<comment type="cofactor">
    <cofactor evidence="12">
        <name>Zn(2+)</name>
        <dbReference type="ChEBI" id="CHEBI:29105"/>
    </cofactor>
    <text evidence="12">Binds 1 zinc ion.</text>
</comment>
<evidence type="ECO:0000256" key="4">
    <source>
        <dbReference type="ARBA" id="ARBA00005259"/>
    </source>
</evidence>
<keyword evidence="15" id="KW-1185">Reference proteome</keyword>